<evidence type="ECO:0000313" key="3">
    <source>
        <dbReference type="Proteomes" id="UP000030104"/>
    </source>
</evidence>
<keyword evidence="3" id="KW-1185">Reference proteome</keyword>
<dbReference type="PANTHER" id="PTHR42076:SF1">
    <property type="entry name" value="CYANOVIRIN-N DOMAIN-CONTAINING PROTEIN"/>
    <property type="match status" value="1"/>
</dbReference>
<dbReference type="AlphaFoldDB" id="A0A0A2L4H9"/>
<organism evidence="2 3">
    <name type="scientific">Penicillium italicum</name>
    <name type="common">Blue mold</name>
    <dbReference type="NCBI Taxonomy" id="40296"/>
    <lineage>
        <taxon>Eukaryota</taxon>
        <taxon>Fungi</taxon>
        <taxon>Dikarya</taxon>
        <taxon>Ascomycota</taxon>
        <taxon>Pezizomycotina</taxon>
        <taxon>Eurotiomycetes</taxon>
        <taxon>Eurotiomycetidae</taxon>
        <taxon>Eurotiales</taxon>
        <taxon>Aspergillaceae</taxon>
        <taxon>Penicillium</taxon>
    </lineage>
</organism>
<dbReference type="Pfam" id="PF08881">
    <property type="entry name" value="CVNH"/>
    <property type="match status" value="1"/>
</dbReference>
<dbReference type="PANTHER" id="PTHR42076">
    <property type="entry name" value="CYANOVIRIN-N HOMOLOG"/>
    <property type="match status" value="1"/>
</dbReference>
<dbReference type="InterPro" id="IPR011058">
    <property type="entry name" value="Cyanovirin-N"/>
</dbReference>
<accession>A0A0A2L4H9</accession>
<name>A0A0A2L4H9_PENIT</name>
<dbReference type="InterPro" id="IPR036673">
    <property type="entry name" value="Cyanovirin-N_sf"/>
</dbReference>
<dbReference type="Gene3D" id="2.30.60.10">
    <property type="entry name" value="Cyanovirin-N"/>
    <property type="match status" value="1"/>
</dbReference>
<comment type="caution">
    <text evidence="2">The sequence shown here is derived from an EMBL/GenBank/DDBJ whole genome shotgun (WGS) entry which is preliminary data.</text>
</comment>
<evidence type="ECO:0000259" key="1">
    <source>
        <dbReference type="SMART" id="SM01111"/>
    </source>
</evidence>
<dbReference type="PhylomeDB" id="A0A0A2L4H9"/>
<dbReference type="STRING" id="40296.A0A0A2L4H9"/>
<dbReference type="HOGENOM" id="CLU_144945_0_0_1"/>
<reference evidence="2 3" key="1">
    <citation type="journal article" date="2015" name="Mol. Plant Microbe Interact.">
        <title>Genome, transcriptome, and functional analyses of Penicillium expansum provide new insights into secondary metabolism and pathogenicity.</title>
        <authorList>
            <person name="Ballester A.R."/>
            <person name="Marcet-Houben M."/>
            <person name="Levin E."/>
            <person name="Sela N."/>
            <person name="Selma-Lazaro C."/>
            <person name="Carmona L."/>
            <person name="Wisniewski M."/>
            <person name="Droby S."/>
            <person name="Gonzalez-Candelas L."/>
            <person name="Gabaldon T."/>
        </authorList>
    </citation>
    <scope>NUCLEOTIDE SEQUENCE [LARGE SCALE GENOMIC DNA]</scope>
    <source>
        <strain evidence="2 3">PHI-1</strain>
    </source>
</reference>
<gene>
    <name evidence="2" type="ORF">PITC_097690</name>
</gene>
<dbReference type="SUPFAM" id="SSF51322">
    <property type="entry name" value="Cyanovirin-N"/>
    <property type="match status" value="1"/>
</dbReference>
<protein>
    <submittedName>
        <fullName evidence="2">Cyanovirin-N</fullName>
    </submittedName>
</protein>
<evidence type="ECO:0000313" key="2">
    <source>
        <dbReference type="EMBL" id="KGO74083.1"/>
    </source>
</evidence>
<feature type="domain" description="Cyanovirin-N" evidence="1">
    <location>
        <begin position="2"/>
        <end position="141"/>
    </location>
</feature>
<proteinExistence type="predicted"/>
<dbReference type="SMART" id="SM01111">
    <property type="entry name" value="CVNH"/>
    <property type="match status" value="1"/>
</dbReference>
<dbReference type="EMBL" id="JQGA01000717">
    <property type="protein sequence ID" value="KGO74083.1"/>
    <property type="molecule type" value="Genomic_DNA"/>
</dbReference>
<dbReference type="OMA" id="ECIQNEA"/>
<dbReference type="OrthoDB" id="2441380at2759"/>
<sequence length="145" mass="16169">MGFHRSSKGIDIKDKHILTAYCQRPSGESSYSELDLNEFIGANKGKNNPNCLFHSQEAFPFKVGIVPSTITKINIYHSNLGLLAWGSHGFSKISRDVGFKLEGPDNDPMLHAQLDDGEGNIRESKLNLGDCIKNENGHLRFMECF</sequence>
<dbReference type="Proteomes" id="UP000030104">
    <property type="component" value="Unassembled WGS sequence"/>
</dbReference>